<accession>A0A4R5NTE9</accession>
<evidence type="ECO:0008006" key="4">
    <source>
        <dbReference type="Google" id="ProtNLM"/>
    </source>
</evidence>
<comment type="caution">
    <text evidence="2">The sequence shown here is derived from an EMBL/GenBank/DDBJ whole genome shotgun (WGS) entry which is preliminary data.</text>
</comment>
<feature type="transmembrane region" description="Helical" evidence="1">
    <location>
        <begin position="61"/>
        <end position="83"/>
    </location>
</feature>
<sequence length="117" mass="14273">MGQFFQSWIFQIMVLILIYILIVWLRRKFRRFWSRRVGAFDVFVPFLLFVSLEAVKPFHFLYLWLLFGWLLLCVIFLLVVGLKNRVLLYRLYFRGLWRLTGLYLLIVYIVGVGFRVI</sequence>
<keyword evidence="3" id="KW-1185">Reference proteome</keyword>
<reference evidence="2 3" key="1">
    <citation type="journal article" date="2019" name="Appl. Microbiol. Biotechnol.">
        <title>Uncovering carbohydrate metabolism through a genotype-phenotype association study of 56 lactic acid bacteria genomes.</title>
        <authorList>
            <person name="Buron-Moles G."/>
            <person name="Chailyan A."/>
            <person name="Dolejs I."/>
            <person name="Forster J."/>
            <person name="Miks M.H."/>
        </authorList>
    </citation>
    <scope>NUCLEOTIDE SEQUENCE [LARGE SCALE GENOMIC DNA]</scope>
    <source>
        <strain evidence="2 3">ATCC 49373</strain>
    </source>
</reference>
<dbReference type="EMBL" id="PUFO01000007">
    <property type="protein sequence ID" value="TDG80654.1"/>
    <property type="molecule type" value="Genomic_DNA"/>
</dbReference>
<evidence type="ECO:0000256" key="1">
    <source>
        <dbReference type="SAM" id="Phobius"/>
    </source>
</evidence>
<feature type="transmembrane region" description="Helical" evidence="1">
    <location>
        <begin position="37"/>
        <end position="55"/>
    </location>
</feature>
<feature type="transmembrane region" description="Helical" evidence="1">
    <location>
        <begin position="6"/>
        <end position="25"/>
    </location>
</feature>
<gene>
    <name evidence="2" type="ORF">C5L31_001230</name>
</gene>
<dbReference type="AlphaFoldDB" id="A0A4R5NTE9"/>
<dbReference type="OrthoDB" id="10008705at2"/>
<evidence type="ECO:0000313" key="2">
    <source>
        <dbReference type="EMBL" id="TDG80654.1"/>
    </source>
</evidence>
<keyword evidence="1" id="KW-1133">Transmembrane helix</keyword>
<organism evidence="2 3">
    <name type="scientific">Secundilactobacillus malefermentans</name>
    <dbReference type="NCBI Taxonomy" id="176292"/>
    <lineage>
        <taxon>Bacteria</taxon>
        <taxon>Bacillati</taxon>
        <taxon>Bacillota</taxon>
        <taxon>Bacilli</taxon>
        <taxon>Lactobacillales</taxon>
        <taxon>Lactobacillaceae</taxon>
        <taxon>Secundilactobacillus</taxon>
    </lineage>
</organism>
<feature type="transmembrane region" description="Helical" evidence="1">
    <location>
        <begin position="95"/>
        <end position="114"/>
    </location>
</feature>
<name>A0A4R5NTE9_9LACO</name>
<dbReference type="Proteomes" id="UP000294854">
    <property type="component" value="Unassembled WGS sequence"/>
</dbReference>
<keyword evidence="1" id="KW-0472">Membrane</keyword>
<proteinExistence type="predicted"/>
<protein>
    <recommendedName>
        <fullName evidence="4">DUF3397 domain-containing protein</fullName>
    </recommendedName>
</protein>
<keyword evidence="1" id="KW-0812">Transmembrane</keyword>
<evidence type="ECO:0000313" key="3">
    <source>
        <dbReference type="Proteomes" id="UP000294854"/>
    </source>
</evidence>